<dbReference type="Pfam" id="PF00112">
    <property type="entry name" value="Peptidase_C1"/>
    <property type="match status" value="1"/>
</dbReference>
<reference evidence="2 3" key="1">
    <citation type="submission" date="2021-01" db="EMBL/GenBank/DDBJ databases">
        <title>Whole genome shotgun sequence of Microbispora siamensis NBRC 104113.</title>
        <authorList>
            <person name="Komaki H."/>
            <person name="Tamura T."/>
        </authorList>
    </citation>
    <scope>NUCLEOTIDE SEQUENCE [LARGE SCALE GENOMIC DNA]</scope>
    <source>
        <strain evidence="2 3">NBRC 104113</strain>
    </source>
</reference>
<dbReference type="CDD" id="cd02619">
    <property type="entry name" value="Peptidase_C1"/>
    <property type="match status" value="1"/>
</dbReference>
<gene>
    <name evidence="2" type="ORF">Msi02_33880</name>
</gene>
<dbReference type="Gene3D" id="3.90.70.10">
    <property type="entry name" value="Cysteine proteinases"/>
    <property type="match status" value="1"/>
</dbReference>
<name>A0ABQ4GMC8_9ACTN</name>
<organism evidence="2 3">
    <name type="scientific">Microbispora siamensis</name>
    <dbReference type="NCBI Taxonomy" id="564413"/>
    <lineage>
        <taxon>Bacteria</taxon>
        <taxon>Bacillati</taxon>
        <taxon>Actinomycetota</taxon>
        <taxon>Actinomycetes</taxon>
        <taxon>Streptosporangiales</taxon>
        <taxon>Streptosporangiaceae</taxon>
        <taxon>Microbispora</taxon>
    </lineage>
</organism>
<dbReference type="InterPro" id="IPR038765">
    <property type="entry name" value="Papain-like_cys_pep_sf"/>
</dbReference>
<accession>A0ABQ4GMC8</accession>
<dbReference type="InterPro" id="IPR000668">
    <property type="entry name" value="Peptidase_C1A_C"/>
</dbReference>
<dbReference type="Proteomes" id="UP000660454">
    <property type="component" value="Unassembled WGS sequence"/>
</dbReference>
<dbReference type="EMBL" id="BOOF01000017">
    <property type="protein sequence ID" value="GIH62571.1"/>
    <property type="molecule type" value="Genomic_DNA"/>
</dbReference>
<dbReference type="SUPFAM" id="SSF54001">
    <property type="entry name" value="Cysteine proteinases"/>
    <property type="match status" value="1"/>
</dbReference>
<proteinExistence type="predicted"/>
<sequence length="260" mass="29487">MRIALLPFRTPWTARPADGPGMPNSVDLTAWFPPVVNQRTVPLCTAAVAAGIAGFYARRNGERDFTPSVLFNYRTSRLIMGDRNRVGSTLVRSFDAWNRFGMVEEEEWPFTEDRANTDPPPRCFRRAAARRGIEYDCVFRDAVPVESRLRLLKEFLVGGVPVAVDIPLHPVQMSSFRTHVMPLPPKDAKKYGRHVVVIAGYDDRPRGEDAAGAFLIRNSWGSGWAADGYGWLPYSYLDDHLIREAWVVSEKRWTEYPVET</sequence>
<evidence type="ECO:0000259" key="1">
    <source>
        <dbReference type="Pfam" id="PF00112"/>
    </source>
</evidence>
<comment type="caution">
    <text evidence="2">The sequence shown here is derived from an EMBL/GenBank/DDBJ whole genome shotgun (WGS) entry which is preliminary data.</text>
</comment>
<keyword evidence="3" id="KW-1185">Reference proteome</keyword>
<protein>
    <recommendedName>
        <fullName evidence="1">Peptidase C1A papain C-terminal domain-containing protein</fullName>
    </recommendedName>
</protein>
<evidence type="ECO:0000313" key="3">
    <source>
        <dbReference type="Proteomes" id="UP000660454"/>
    </source>
</evidence>
<evidence type="ECO:0000313" key="2">
    <source>
        <dbReference type="EMBL" id="GIH62571.1"/>
    </source>
</evidence>
<feature type="domain" description="Peptidase C1A papain C-terminal" evidence="1">
    <location>
        <begin position="87"/>
        <end position="231"/>
    </location>
</feature>